<dbReference type="InterPro" id="IPR015947">
    <property type="entry name" value="PUA-like_sf"/>
</dbReference>
<evidence type="ECO:0000256" key="2">
    <source>
        <dbReference type="SAM" id="MobiDB-lite"/>
    </source>
</evidence>
<evidence type="ECO:0000313" key="5">
    <source>
        <dbReference type="Proteomes" id="UP000186817"/>
    </source>
</evidence>
<dbReference type="CDD" id="cd16448">
    <property type="entry name" value="RING-H2"/>
    <property type="match status" value="1"/>
</dbReference>
<evidence type="ECO:0000259" key="3">
    <source>
        <dbReference type="PROSITE" id="PS50059"/>
    </source>
</evidence>
<sequence length="1399" mass="155224">MVRFPLELTLPASLLLLQLLWSYVYPYLQDELTLLAEHPPKEAEAPASPTVTPQRDEEPERQARNDEVVLSEKSVKWLTPTGENRQVSSFGLSGTTELPLFPLGTTFYALNSHPTLQIFEPRYRQLYHDVLSSGQRTFVVTATDPETARLASYGVIFQVDQVVDVAEKTDGKIKYIAEHTVKSRVQIHRVISPEDRADQKGYLRVSASPVEDDSGDVDELHDLEVEVTELFSSLVQDVDDLHAEVAAGGVNASREGGLWQLASLWLDKYAGHRLRAIEQQMLSQVKEIYEQYASQHMQESINPSDMPPSVHGEVRELKSVFDAEILRLVGEQVSLGQLLLQSRSHKERLHLLRSAFQVERLFAAAADPESMAAAFAAQMWSWRARPFETYHGPLALAEYIQDLLREDPSDLDRIYELPSPDTDPLVWQYEHLRQFVIEFNLLLVALTGTCTPETCPKMTASNDWQYLCAAHRKPQECAAIDYMTHTIDGSTALLTVACPFSSRSQDSNAALRNYVLKRISGGLALSNEETAMLPDTNPFSEDVRQDPVEMGTQGSQTCEAAPDVDHFSPLSFGVDRRSTAGTLVGAESSMSLLRDKESIRQQLGHLRPACEPGAFEQRLIYEKGSVDQVKTVVDVGAGEVERCCLVGPGIMSLEVHRKKRRSQHTQSPLDRFEIGGSRSDAREQKLYFFEFDHATAAQEPLGLQMFVKSRRSTAACFAMLSLVCSRCRTDDLKNMGSRFNRVAVLKPRSNGAAQQSTAMEVVNEHDRLYLASHKQCVNASLRDVGFSTVRCNLCNGEIKAGFFVVVMQCKHTFHKECFHSHFSVADNPQDNPQESDGIRTGNQVPPFQSDLSNPDCPTPEDAAAVVAPVPTTRRALLCPHPSCASSLKVKLDGGGIADFTKTPDGLRILDLASGKGDECCAQDDIVVAHLEPHWHGLGWCRLKFSAEPSNALKDSCQGKTVGELGLAERSMPKRSRCWQRWCSRRARMTSLALPELPLLLAGAIGGPLCICLLTPLRNALTIASHYPDQSAIDIYSALYADGLHAWTGAKVTLWTSCPQFVVLGPLYHMLNSACGAVHAVVLAALAETLLTYGPQTVNARMAFNAGHGSMDVGNVFSPFGPGVIFLFLRNCLAMSGIRILSDPVQSGFRRWLARANIRAPHPDLMTFIGDFLASILTAVLSAPLNQLYNYAVISQFYTEAGPLQKLILAWQFLEKTYLVWDASGNLVGLSRTFTRDLVMRCAYLATLMSLFGAVERVAVMLGQWAKARWLRPCQLPSTRSELEDSNEVDWSLRRSNGYFVDASFGFDPGRGIDEKFGVGSPELRFSPIGDKGDKVIEGIKKALIGMRVGGTRRVIVPPNLGFVSDDLAPKPNDWGRQRQIDRFKKKDWVIELRLKALRK</sequence>
<dbReference type="Pfam" id="PF03637">
    <property type="entry name" value="Mob1_phocein"/>
    <property type="match status" value="1"/>
</dbReference>
<dbReference type="InterPro" id="IPR003111">
    <property type="entry name" value="Lon_prtase_N"/>
</dbReference>
<dbReference type="InterPro" id="IPR046336">
    <property type="entry name" value="Lon_prtase_N_sf"/>
</dbReference>
<dbReference type="Pfam" id="PF00254">
    <property type="entry name" value="FKBP_C"/>
    <property type="match status" value="1"/>
</dbReference>
<dbReference type="EC" id="5.2.1.8" evidence="1"/>
<dbReference type="Proteomes" id="UP000186817">
    <property type="component" value="Unassembled WGS sequence"/>
</dbReference>
<dbReference type="Gene3D" id="2.30.130.40">
    <property type="entry name" value="LON domain-like"/>
    <property type="match status" value="1"/>
</dbReference>
<feature type="compositionally biased region" description="Polar residues" evidence="2">
    <location>
        <begin position="826"/>
        <end position="852"/>
    </location>
</feature>
<dbReference type="SUPFAM" id="SSF101152">
    <property type="entry name" value="Mob1/phocein"/>
    <property type="match status" value="1"/>
</dbReference>
<feature type="region of interest" description="Disordered" evidence="2">
    <location>
        <begin position="826"/>
        <end position="861"/>
    </location>
</feature>
<protein>
    <recommendedName>
        <fullName evidence="1">peptidylprolyl isomerase</fullName>
        <ecNumber evidence="1">5.2.1.8</ecNumber>
    </recommendedName>
</protein>
<dbReference type="InterPro" id="IPR013083">
    <property type="entry name" value="Znf_RING/FYVE/PHD"/>
</dbReference>
<dbReference type="Pfam" id="PF02190">
    <property type="entry name" value="LON_substr_bdg"/>
    <property type="match status" value="1"/>
</dbReference>
<dbReference type="SMART" id="SM01388">
    <property type="entry name" value="Mob1_phocein"/>
    <property type="match status" value="1"/>
</dbReference>
<evidence type="ECO:0000256" key="1">
    <source>
        <dbReference type="PROSITE-ProRule" id="PRU00277"/>
    </source>
</evidence>
<dbReference type="Gene3D" id="3.10.50.40">
    <property type="match status" value="1"/>
</dbReference>
<reference evidence="4 5" key="1">
    <citation type="submission" date="2016-02" db="EMBL/GenBank/DDBJ databases">
        <title>Genome analysis of coral dinoflagellate symbionts highlights evolutionary adaptations to a symbiotic lifestyle.</title>
        <authorList>
            <person name="Aranda M."/>
            <person name="Li Y."/>
            <person name="Liew Y.J."/>
            <person name="Baumgarten S."/>
            <person name="Simakov O."/>
            <person name="Wilson M."/>
            <person name="Piel J."/>
            <person name="Ashoor H."/>
            <person name="Bougouffa S."/>
            <person name="Bajic V.B."/>
            <person name="Ryu T."/>
            <person name="Ravasi T."/>
            <person name="Bayer T."/>
            <person name="Micklem G."/>
            <person name="Kim H."/>
            <person name="Bhak J."/>
            <person name="Lajeunesse T.C."/>
            <person name="Voolstra C.R."/>
        </authorList>
    </citation>
    <scope>NUCLEOTIDE SEQUENCE [LARGE SCALE GENOMIC DNA]</scope>
    <source>
        <strain evidence="4 5">CCMP2467</strain>
    </source>
</reference>
<comment type="catalytic activity">
    <reaction evidence="1">
        <text>[protein]-peptidylproline (omega=180) = [protein]-peptidylproline (omega=0)</text>
        <dbReference type="Rhea" id="RHEA:16237"/>
        <dbReference type="Rhea" id="RHEA-COMP:10747"/>
        <dbReference type="Rhea" id="RHEA-COMP:10748"/>
        <dbReference type="ChEBI" id="CHEBI:83833"/>
        <dbReference type="ChEBI" id="CHEBI:83834"/>
        <dbReference type="EC" id="5.2.1.8"/>
    </reaction>
</comment>
<dbReference type="GO" id="GO:0003755">
    <property type="term" value="F:peptidyl-prolyl cis-trans isomerase activity"/>
    <property type="evidence" value="ECO:0007669"/>
    <property type="project" value="UniProtKB-KW"/>
</dbReference>
<dbReference type="PANTHER" id="PTHR46732:SF8">
    <property type="entry name" value="ATP-DEPENDENT PROTEASE LA (LON) DOMAIN PROTEIN"/>
    <property type="match status" value="1"/>
</dbReference>
<evidence type="ECO:0000313" key="4">
    <source>
        <dbReference type="EMBL" id="OLP90726.1"/>
    </source>
</evidence>
<dbReference type="Gene3D" id="1.20.140.30">
    <property type="entry name" value="MOB kinase activator"/>
    <property type="match status" value="1"/>
</dbReference>
<keyword evidence="1" id="KW-0413">Isomerase</keyword>
<dbReference type="SUPFAM" id="SSF54534">
    <property type="entry name" value="FKBP-like"/>
    <property type="match status" value="1"/>
</dbReference>
<dbReference type="InterPro" id="IPR036703">
    <property type="entry name" value="MOB_kinase_act_sf"/>
</dbReference>
<proteinExistence type="predicted"/>
<dbReference type="InterPro" id="IPR005301">
    <property type="entry name" value="MOB_kinase_act_fam"/>
</dbReference>
<dbReference type="PANTHER" id="PTHR46732">
    <property type="entry name" value="ATP-DEPENDENT PROTEASE LA (LON) DOMAIN PROTEIN"/>
    <property type="match status" value="1"/>
</dbReference>
<feature type="domain" description="PPIase FKBP-type" evidence="3">
    <location>
        <begin position="1283"/>
        <end position="1362"/>
    </location>
</feature>
<keyword evidence="1" id="KW-0697">Rotamase</keyword>
<feature type="compositionally biased region" description="Basic and acidic residues" evidence="2">
    <location>
        <begin position="54"/>
        <end position="66"/>
    </location>
</feature>
<name>A0A1Q9D6I7_SYMMI</name>
<feature type="region of interest" description="Disordered" evidence="2">
    <location>
        <begin position="41"/>
        <end position="66"/>
    </location>
</feature>
<dbReference type="PROSITE" id="PS50059">
    <property type="entry name" value="FKBP_PPIASE"/>
    <property type="match status" value="1"/>
</dbReference>
<dbReference type="Gene3D" id="3.30.40.10">
    <property type="entry name" value="Zinc/RING finger domain, C3HC4 (zinc finger)"/>
    <property type="match status" value="1"/>
</dbReference>
<dbReference type="InterPro" id="IPR001179">
    <property type="entry name" value="PPIase_FKBP_dom"/>
</dbReference>
<dbReference type="SUPFAM" id="SSF88697">
    <property type="entry name" value="PUA domain-like"/>
    <property type="match status" value="1"/>
</dbReference>
<dbReference type="EMBL" id="LSRX01000697">
    <property type="protein sequence ID" value="OLP90726.1"/>
    <property type="molecule type" value="Genomic_DNA"/>
</dbReference>
<gene>
    <name evidence="4" type="primary">MOB4</name>
    <name evidence="4" type="ORF">AK812_SmicGene27661</name>
</gene>
<keyword evidence="5" id="KW-1185">Reference proteome</keyword>
<dbReference type="OrthoDB" id="184876at2759"/>
<dbReference type="InterPro" id="IPR046357">
    <property type="entry name" value="PPIase_dom_sf"/>
</dbReference>
<dbReference type="SUPFAM" id="SSF57850">
    <property type="entry name" value="RING/U-box"/>
    <property type="match status" value="1"/>
</dbReference>
<accession>A0A1Q9D6I7</accession>
<organism evidence="4 5">
    <name type="scientific">Symbiodinium microadriaticum</name>
    <name type="common">Dinoflagellate</name>
    <name type="synonym">Zooxanthella microadriatica</name>
    <dbReference type="NCBI Taxonomy" id="2951"/>
    <lineage>
        <taxon>Eukaryota</taxon>
        <taxon>Sar</taxon>
        <taxon>Alveolata</taxon>
        <taxon>Dinophyceae</taxon>
        <taxon>Suessiales</taxon>
        <taxon>Symbiodiniaceae</taxon>
        <taxon>Symbiodinium</taxon>
    </lineage>
</organism>
<comment type="caution">
    <text evidence="4">The sequence shown here is derived from an EMBL/GenBank/DDBJ whole genome shotgun (WGS) entry which is preliminary data.</text>
</comment>